<dbReference type="AlphaFoldDB" id="A0A067SFW5"/>
<dbReference type="HOGENOM" id="CLU_1447789_0_0_1"/>
<evidence type="ECO:0000256" key="1">
    <source>
        <dbReference type="SAM" id="SignalP"/>
    </source>
</evidence>
<proteinExistence type="predicted"/>
<name>A0A067SFW5_GALM3</name>
<protein>
    <submittedName>
        <fullName evidence="2">Uncharacterized protein</fullName>
    </submittedName>
</protein>
<feature type="signal peptide" evidence="1">
    <location>
        <begin position="1"/>
        <end position="19"/>
    </location>
</feature>
<evidence type="ECO:0000313" key="3">
    <source>
        <dbReference type="Proteomes" id="UP000027222"/>
    </source>
</evidence>
<keyword evidence="1" id="KW-0732">Signal</keyword>
<sequence length="187" mass="20116">MNPKTTFMILSSLVCAVFALTPNALKVDFETVAQKTVSFDNTITAFSTNAEPDVFAVISIILATDDLSSAEEKITKDLGATTPAMLALSETDALDILSIASNYELALKHGLMLLVEKKPEISALVLGLSDLLLVPILRDALVRLSVATLNIGPTLRHFLPTDDDSSEMIIGTNFNVDFVEVLSAYDP</sequence>
<gene>
    <name evidence="2" type="ORF">GALMADRAFT_147842</name>
</gene>
<dbReference type="EMBL" id="KL142422">
    <property type="protein sequence ID" value="KDR66629.1"/>
    <property type="molecule type" value="Genomic_DNA"/>
</dbReference>
<organism evidence="2 3">
    <name type="scientific">Galerina marginata (strain CBS 339.88)</name>
    <dbReference type="NCBI Taxonomy" id="685588"/>
    <lineage>
        <taxon>Eukaryota</taxon>
        <taxon>Fungi</taxon>
        <taxon>Dikarya</taxon>
        <taxon>Basidiomycota</taxon>
        <taxon>Agaricomycotina</taxon>
        <taxon>Agaricomycetes</taxon>
        <taxon>Agaricomycetidae</taxon>
        <taxon>Agaricales</taxon>
        <taxon>Agaricineae</taxon>
        <taxon>Strophariaceae</taxon>
        <taxon>Galerina</taxon>
    </lineage>
</organism>
<accession>A0A067SFW5</accession>
<dbReference type="Proteomes" id="UP000027222">
    <property type="component" value="Unassembled WGS sequence"/>
</dbReference>
<reference evidence="3" key="1">
    <citation type="journal article" date="2014" name="Proc. Natl. Acad. Sci. U.S.A.">
        <title>Extensive sampling of basidiomycete genomes demonstrates inadequacy of the white-rot/brown-rot paradigm for wood decay fungi.</title>
        <authorList>
            <person name="Riley R."/>
            <person name="Salamov A.A."/>
            <person name="Brown D.W."/>
            <person name="Nagy L.G."/>
            <person name="Floudas D."/>
            <person name="Held B.W."/>
            <person name="Levasseur A."/>
            <person name="Lombard V."/>
            <person name="Morin E."/>
            <person name="Otillar R."/>
            <person name="Lindquist E.A."/>
            <person name="Sun H."/>
            <person name="LaButti K.M."/>
            <person name="Schmutz J."/>
            <person name="Jabbour D."/>
            <person name="Luo H."/>
            <person name="Baker S.E."/>
            <person name="Pisabarro A.G."/>
            <person name="Walton J.D."/>
            <person name="Blanchette R.A."/>
            <person name="Henrissat B."/>
            <person name="Martin F."/>
            <person name="Cullen D."/>
            <person name="Hibbett D.S."/>
            <person name="Grigoriev I.V."/>
        </authorList>
    </citation>
    <scope>NUCLEOTIDE SEQUENCE [LARGE SCALE GENOMIC DNA]</scope>
    <source>
        <strain evidence="3">CBS 339.88</strain>
    </source>
</reference>
<keyword evidence="3" id="KW-1185">Reference proteome</keyword>
<feature type="chain" id="PRO_5001648390" evidence="1">
    <location>
        <begin position="20"/>
        <end position="187"/>
    </location>
</feature>
<evidence type="ECO:0000313" key="2">
    <source>
        <dbReference type="EMBL" id="KDR66629.1"/>
    </source>
</evidence>